<protein>
    <submittedName>
        <fullName evidence="2">Uncharacterized protein</fullName>
    </submittedName>
</protein>
<dbReference type="WBParaSite" id="nRc.2.0.1.t18404-RA">
    <property type="protein sequence ID" value="nRc.2.0.1.t18404-RA"/>
    <property type="gene ID" value="nRc.2.0.1.g18404"/>
</dbReference>
<proteinExistence type="predicted"/>
<name>A0A915IWE4_ROMCU</name>
<dbReference type="Proteomes" id="UP000887565">
    <property type="component" value="Unplaced"/>
</dbReference>
<accession>A0A915IWE4</accession>
<keyword evidence="1" id="KW-1185">Reference proteome</keyword>
<dbReference type="AlphaFoldDB" id="A0A915IWE4"/>
<evidence type="ECO:0000313" key="1">
    <source>
        <dbReference type="Proteomes" id="UP000887565"/>
    </source>
</evidence>
<organism evidence="1 2">
    <name type="scientific">Romanomermis culicivorax</name>
    <name type="common">Nematode worm</name>
    <dbReference type="NCBI Taxonomy" id="13658"/>
    <lineage>
        <taxon>Eukaryota</taxon>
        <taxon>Metazoa</taxon>
        <taxon>Ecdysozoa</taxon>
        <taxon>Nematoda</taxon>
        <taxon>Enoplea</taxon>
        <taxon>Dorylaimia</taxon>
        <taxon>Mermithida</taxon>
        <taxon>Mermithoidea</taxon>
        <taxon>Mermithidae</taxon>
        <taxon>Romanomermis</taxon>
    </lineage>
</organism>
<reference evidence="2" key="1">
    <citation type="submission" date="2022-11" db="UniProtKB">
        <authorList>
            <consortium name="WormBaseParasite"/>
        </authorList>
    </citation>
    <scope>IDENTIFICATION</scope>
</reference>
<sequence length="65" mass="7939">MFDEILPAIEKYQRFLDDVDTIKSEVLLWRKHCENNIDEMSSFPLDCFKQCNQKYFPNIRKMLHI</sequence>
<evidence type="ECO:0000313" key="2">
    <source>
        <dbReference type="WBParaSite" id="nRc.2.0.1.t18404-RA"/>
    </source>
</evidence>